<sequence>MRTLSPLIVLTWVALALVLTFGVPLLEIVGRQHAVPMAPQDAPSVLAMQRMGSAFQESDSDGFAMLVIEGQQQLGDDAHAYYDQLIRALRNDPKHVQHVQDLWADRLTADAAQSQDGKAVYVQLNLAGNTGTTLSQDAVAAVRTIMDKTPPPPGLKVYLTGPAALVSDMAQAGDHSMVKLTIVSAVMIFVVLLFVYRSLVTVAGLLFTVGIELLVARGVVAFLADQNLIGLSVFATSLLVALAMAAGTDYGIFFFGRYQELRQTGEDTETAYYSTYRSVAPVVLGSGLTIAGAMLCLSFTRVPIFASMGVPSAVAMLVAVIVALTLVPAILALGSRMRLFEPARRIKTGRWRRIGTAVVRWPAPILLSTLCVALVGLIALPGYQTSYKDRLYVPQGLPANLGYAGADRHFPEARMMPDIVMIQSDHDMRNPADFLVLHKLAKAIFKVPGISRVQGVTRPKGTPIEHTSIPFIIDVRNAAMKSQLVYMKARNDDMVNQITLINRQIAMQKQVYELMKQLNDLTHNAFLLTQNTYAIVQNLRDTIAAFDDFFRPVRNYLNWEPHCYDIPICQTLRSALDATDSVDGVTDKMKELLVYLADLDKLVPQLLAQTPKLIALSEASRDMMLRMHATMTGTLKLMDDSDVNEMAMGQAFDEAHDDDSFFLPQEVFQDPEFQKAMNSYLSPDGKAARFIISHKDDPASPAGIASSAKVRSAAEEALKATPLQGATISISGTAATYKDFSEGSKYDLWIAAVGSLCLIFIIMLLITRSLIASLVIVGTVALSLGTSFGLSVLLWQYILGINLHWMVLPMSVIVLLAVGSDYNLLLVSRIKEELGAGVKTGIIRAMGGSGKVVTNAGLVFAFTMAALVTSDLLMIGQVGITIALGLLFDTLVVRSLMTPSIAALLGRWFWWPLIIRPRPASYMLRSEGTRASVRATFLREDSPEDAVTAEIPRTTI</sequence>
<evidence type="ECO:0000256" key="3">
    <source>
        <dbReference type="ARBA" id="ARBA00022475"/>
    </source>
</evidence>
<dbReference type="Proteomes" id="UP000192534">
    <property type="component" value="Unassembled WGS sequence"/>
</dbReference>
<keyword evidence="6 7" id="KW-0472">Membrane</keyword>
<protein>
    <recommendedName>
        <fullName evidence="8">SSD domain-containing protein</fullName>
    </recommendedName>
</protein>
<dbReference type="InterPro" id="IPR000731">
    <property type="entry name" value="SSD"/>
</dbReference>
<evidence type="ECO:0000256" key="1">
    <source>
        <dbReference type="ARBA" id="ARBA00004651"/>
    </source>
</evidence>
<evidence type="ECO:0000256" key="7">
    <source>
        <dbReference type="SAM" id="Phobius"/>
    </source>
</evidence>
<dbReference type="PROSITE" id="PS50156">
    <property type="entry name" value="SSD"/>
    <property type="match status" value="1"/>
</dbReference>
<evidence type="ECO:0000259" key="8">
    <source>
        <dbReference type="PROSITE" id="PS50156"/>
    </source>
</evidence>
<reference evidence="9 10" key="1">
    <citation type="submission" date="2016-12" db="EMBL/GenBank/DDBJ databases">
        <title>The new phylogeny of genus Mycobacterium.</title>
        <authorList>
            <person name="Tortoli E."/>
            <person name="Trovato A."/>
            <person name="Cirillo D.M."/>
        </authorList>
    </citation>
    <scope>NUCLEOTIDE SEQUENCE [LARGE SCALE GENOMIC DNA]</scope>
    <source>
        <strain evidence="9 10">DSM 44223</strain>
    </source>
</reference>
<feature type="transmembrane region" description="Helical" evidence="7">
    <location>
        <begin position="848"/>
        <end position="868"/>
    </location>
</feature>
<dbReference type="Pfam" id="PF03176">
    <property type="entry name" value="MMPL"/>
    <property type="match status" value="2"/>
</dbReference>
<dbReference type="EMBL" id="MVIH01000015">
    <property type="protein sequence ID" value="ORB49278.1"/>
    <property type="molecule type" value="Genomic_DNA"/>
</dbReference>
<dbReference type="PANTHER" id="PTHR33406:SF6">
    <property type="entry name" value="MEMBRANE PROTEIN YDGH-RELATED"/>
    <property type="match status" value="1"/>
</dbReference>
<keyword evidence="5 7" id="KW-1133">Transmembrane helix</keyword>
<dbReference type="FunFam" id="1.20.1640.10:FF:000018">
    <property type="entry name" value="Transmembrane transport protein MmpL10"/>
    <property type="match status" value="1"/>
</dbReference>
<feature type="transmembrane region" description="Helical" evidence="7">
    <location>
        <begin position="276"/>
        <end position="300"/>
    </location>
</feature>
<organism evidence="9 10">
    <name type="scientific">Mycolicibacterium rhodesiae</name>
    <name type="common">Mycobacterium rhodesiae</name>
    <dbReference type="NCBI Taxonomy" id="36814"/>
    <lineage>
        <taxon>Bacteria</taxon>
        <taxon>Bacillati</taxon>
        <taxon>Actinomycetota</taxon>
        <taxon>Actinomycetes</taxon>
        <taxon>Mycobacteriales</taxon>
        <taxon>Mycobacteriaceae</taxon>
        <taxon>Mycolicibacterium</taxon>
    </lineage>
</organism>
<evidence type="ECO:0000313" key="10">
    <source>
        <dbReference type="Proteomes" id="UP000192534"/>
    </source>
</evidence>
<evidence type="ECO:0000256" key="2">
    <source>
        <dbReference type="ARBA" id="ARBA00010157"/>
    </source>
</evidence>
<dbReference type="SUPFAM" id="SSF82866">
    <property type="entry name" value="Multidrug efflux transporter AcrB transmembrane domain"/>
    <property type="match status" value="2"/>
</dbReference>
<dbReference type="GO" id="GO:0005886">
    <property type="term" value="C:plasma membrane"/>
    <property type="evidence" value="ECO:0007669"/>
    <property type="project" value="UniProtKB-SubCell"/>
</dbReference>
<dbReference type="InterPro" id="IPR004707">
    <property type="entry name" value="MmpL_fam"/>
</dbReference>
<feature type="transmembrane region" description="Helical" evidence="7">
    <location>
        <begin position="748"/>
        <end position="767"/>
    </location>
</feature>
<evidence type="ECO:0000256" key="4">
    <source>
        <dbReference type="ARBA" id="ARBA00022692"/>
    </source>
</evidence>
<feature type="transmembrane region" description="Helical" evidence="7">
    <location>
        <begin position="177"/>
        <end position="196"/>
    </location>
</feature>
<feature type="transmembrane region" description="Helical" evidence="7">
    <location>
        <begin position="229"/>
        <end position="255"/>
    </location>
</feature>
<dbReference type="PANTHER" id="PTHR33406">
    <property type="entry name" value="MEMBRANE PROTEIN MJ1562-RELATED"/>
    <property type="match status" value="1"/>
</dbReference>
<proteinExistence type="inferred from homology"/>
<feature type="transmembrane region" description="Helical" evidence="7">
    <location>
        <begin position="312"/>
        <end position="333"/>
    </location>
</feature>
<name>A0A1X0IM86_MYCRH</name>
<comment type="caution">
    <text evidence="9">The sequence shown here is derived from an EMBL/GenBank/DDBJ whole genome shotgun (WGS) entry which is preliminary data.</text>
</comment>
<feature type="transmembrane region" description="Helical" evidence="7">
    <location>
        <begin position="774"/>
        <end position="798"/>
    </location>
</feature>
<comment type="subcellular location">
    <subcellularLocation>
        <location evidence="1">Cell membrane</location>
        <topology evidence="1">Multi-pass membrane protein</topology>
    </subcellularLocation>
</comment>
<accession>A0A1X0IM86</accession>
<gene>
    <name evidence="9" type="ORF">BST42_23740</name>
</gene>
<feature type="transmembrane region" description="Helical" evidence="7">
    <location>
        <begin position="354"/>
        <end position="380"/>
    </location>
</feature>
<dbReference type="AlphaFoldDB" id="A0A1X0IM86"/>
<keyword evidence="10" id="KW-1185">Reference proteome</keyword>
<evidence type="ECO:0000256" key="6">
    <source>
        <dbReference type="ARBA" id="ARBA00023136"/>
    </source>
</evidence>
<feature type="transmembrane region" description="Helical" evidence="7">
    <location>
        <begin position="804"/>
        <end position="827"/>
    </location>
</feature>
<feature type="transmembrane region" description="Helical" evidence="7">
    <location>
        <begin position="874"/>
        <end position="893"/>
    </location>
</feature>
<dbReference type="InterPro" id="IPR004869">
    <property type="entry name" value="MMPL_dom"/>
</dbReference>
<dbReference type="FunFam" id="1.20.1640.10:FF:000020">
    <property type="entry name" value="Transmembrane transport protein MmpL10"/>
    <property type="match status" value="1"/>
</dbReference>
<evidence type="ECO:0000256" key="5">
    <source>
        <dbReference type="ARBA" id="ARBA00022989"/>
    </source>
</evidence>
<dbReference type="NCBIfam" id="TIGR00833">
    <property type="entry name" value="actII"/>
    <property type="match status" value="1"/>
</dbReference>
<dbReference type="Gene3D" id="1.20.1640.10">
    <property type="entry name" value="Multidrug efflux transporter AcrB transmembrane domain"/>
    <property type="match status" value="2"/>
</dbReference>
<dbReference type="InterPro" id="IPR050545">
    <property type="entry name" value="Mycobact_MmpL"/>
</dbReference>
<evidence type="ECO:0000313" key="9">
    <source>
        <dbReference type="EMBL" id="ORB49278.1"/>
    </source>
</evidence>
<comment type="similarity">
    <text evidence="2">Belongs to the resistance-nodulation-cell division (RND) (TC 2.A.6) family. MmpL subfamily.</text>
</comment>
<keyword evidence="3" id="KW-1003">Cell membrane</keyword>
<keyword evidence="4 7" id="KW-0812">Transmembrane</keyword>
<feature type="domain" description="SSD" evidence="8">
    <location>
        <begin position="192"/>
        <end position="333"/>
    </location>
</feature>
<feature type="transmembrane region" description="Helical" evidence="7">
    <location>
        <begin position="203"/>
        <end position="223"/>
    </location>
</feature>